<gene>
    <name evidence="2" type="ORF">SAMN05443244_2629</name>
</gene>
<keyword evidence="1" id="KW-0812">Transmembrane</keyword>
<protein>
    <recommendedName>
        <fullName evidence="4">Lipoprotein</fullName>
    </recommendedName>
</protein>
<dbReference type="Proteomes" id="UP000182409">
    <property type="component" value="Unassembled WGS sequence"/>
</dbReference>
<keyword evidence="1" id="KW-1133">Transmembrane helix</keyword>
<dbReference type="AlphaFoldDB" id="A0A1H4PPR2"/>
<reference evidence="2 3" key="1">
    <citation type="submission" date="2016-10" db="EMBL/GenBank/DDBJ databases">
        <authorList>
            <person name="de Groot N.N."/>
        </authorList>
    </citation>
    <scope>NUCLEOTIDE SEQUENCE [LARGE SCALE GENOMIC DNA]</scope>
    <source>
        <strain evidence="2 3">AB35.6</strain>
    </source>
</reference>
<evidence type="ECO:0008006" key="4">
    <source>
        <dbReference type="Google" id="ProtNLM"/>
    </source>
</evidence>
<sequence length="58" mass="6329">MKRTLRSMVWAVCGLGACSALSGCVMVGYSSRSGFFFWPGGLGLLVLLGILWLIFSRR</sequence>
<dbReference type="EMBL" id="FNSD01000001">
    <property type="protein sequence ID" value="SEC09228.1"/>
    <property type="molecule type" value="Genomic_DNA"/>
</dbReference>
<evidence type="ECO:0000256" key="1">
    <source>
        <dbReference type="SAM" id="Phobius"/>
    </source>
</evidence>
<feature type="transmembrane region" description="Helical" evidence="1">
    <location>
        <begin position="35"/>
        <end position="55"/>
    </location>
</feature>
<feature type="transmembrane region" description="Helical" evidence="1">
    <location>
        <begin position="7"/>
        <end position="29"/>
    </location>
</feature>
<organism evidence="2 3">
    <name type="scientific">Terriglobus roseus</name>
    <dbReference type="NCBI Taxonomy" id="392734"/>
    <lineage>
        <taxon>Bacteria</taxon>
        <taxon>Pseudomonadati</taxon>
        <taxon>Acidobacteriota</taxon>
        <taxon>Terriglobia</taxon>
        <taxon>Terriglobales</taxon>
        <taxon>Acidobacteriaceae</taxon>
        <taxon>Terriglobus</taxon>
    </lineage>
</organism>
<accession>A0A1H4PPR2</accession>
<evidence type="ECO:0000313" key="3">
    <source>
        <dbReference type="Proteomes" id="UP000182409"/>
    </source>
</evidence>
<keyword evidence="1" id="KW-0472">Membrane</keyword>
<name>A0A1H4PPR2_9BACT</name>
<evidence type="ECO:0000313" key="2">
    <source>
        <dbReference type="EMBL" id="SEC09228.1"/>
    </source>
</evidence>
<dbReference type="PROSITE" id="PS51257">
    <property type="entry name" value="PROKAR_LIPOPROTEIN"/>
    <property type="match status" value="1"/>
</dbReference>
<proteinExistence type="predicted"/>